<feature type="transmembrane region" description="Helical" evidence="6">
    <location>
        <begin position="164"/>
        <end position="187"/>
    </location>
</feature>
<dbReference type="GO" id="GO:0016020">
    <property type="term" value="C:membrane"/>
    <property type="evidence" value="ECO:0007669"/>
    <property type="project" value="UniProtKB-SubCell"/>
</dbReference>
<comment type="subcellular location">
    <subcellularLocation>
        <location evidence="1">Membrane</location>
        <topology evidence="1">Multi-pass membrane protein</topology>
    </subcellularLocation>
</comment>
<evidence type="ECO:0000313" key="9">
    <source>
        <dbReference type="Proteomes" id="UP001216390"/>
    </source>
</evidence>
<feature type="transmembrane region" description="Helical" evidence="6">
    <location>
        <begin position="56"/>
        <end position="78"/>
    </location>
</feature>
<feature type="transmembrane region" description="Helical" evidence="6">
    <location>
        <begin position="6"/>
        <end position="35"/>
    </location>
</feature>
<keyword evidence="9" id="KW-1185">Reference proteome</keyword>
<evidence type="ECO:0000256" key="4">
    <source>
        <dbReference type="ARBA" id="ARBA00022989"/>
    </source>
</evidence>
<protein>
    <submittedName>
        <fullName evidence="8">Cytochrome c biogenesis protein CcdA</fullName>
    </submittedName>
</protein>
<feature type="domain" description="Cytochrome C biogenesis protein transmembrane" evidence="7">
    <location>
        <begin position="11"/>
        <end position="191"/>
    </location>
</feature>
<evidence type="ECO:0000313" key="8">
    <source>
        <dbReference type="EMBL" id="WCO69226.1"/>
    </source>
</evidence>
<dbReference type="RefSeq" id="WP_272738739.1">
    <property type="nucleotide sequence ID" value="NZ_CP116942.1"/>
</dbReference>
<dbReference type="InterPro" id="IPR051790">
    <property type="entry name" value="Cytochrome_c-biogenesis_DsbD"/>
</dbReference>
<dbReference type="Pfam" id="PF02683">
    <property type="entry name" value="DsbD_TM"/>
    <property type="match status" value="1"/>
</dbReference>
<dbReference type="Proteomes" id="UP001216390">
    <property type="component" value="Chromosome"/>
</dbReference>
<keyword evidence="4 6" id="KW-1133">Transmembrane helix</keyword>
<sequence>MLVEALTLPVLALVAGFVSFSSPCCLPLIPGYLSYVSALPVSELGSRQARRVSLKAAALFVGGFTAVFTLLGVGASALGGVFPRNQDTMVRWFGVVIIVLGLSTMGVLRIPSLMRERRVDLARVPRGPGFAFPMGMAFAAGWAPCIGPVLATILATAAVGGGNWLWGGALLALYSLGLGIPFVLLALGFSRAQRSLSFLRRHGRQIEIVGGTLLVGVGLLFVSGRWTPLFQPLQRRFAELGWPPI</sequence>
<evidence type="ECO:0000259" key="7">
    <source>
        <dbReference type="Pfam" id="PF02683"/>
    </source>
</evidence>
<evidence type="ECO:0000256" key="5">
    <source>
        <dbReference type="ARBA" id="ARBA00023136"/>
    </source>
</evidence>
<feature type="transmembrane region" description="Helical" evidence="6">
    <location>
        <begin position="208"/>
        <end position="226"/>
    </location>
</feature>
<name>A0AAE9YB74_9ACTN</name>
<dbReference type="InterPro" id="IPR003834">
    <property type="entry name" value="Cyt_c_assmbl_TM_dom"/>
</dbReference>
<reference evidence="8" key="1">
    <citation type="submission" date="2023-01" db="EMBL/GenBank/DDBJ databases">
        <title>The diversity of Class Acidimicrobiia in South China Sea sediment environments and the proposal of Iamia marina sp. nov., a novel species of the genus Iamia.</title>
        <authorList>
            <person name="He Y."/>
            <person name="Tian X."/>
        </authorList>
    </citation>
    <scope>NUCLEOTIDE SEQUENCE</scope>
    <source>
        <strain evidence="8">DSM 19957</strain>
    </source>
</reference>
<evidence type="ECO:0000256" key="6">
    <source>
        <dbReference type="SAM" id="Phobius"/>
    </source>
</evidence>
<evidence type="ECO:0000256" key="1">
    <source>
        <dbReference type="ARBA" id="ARBA00004141"/>
    </source>
</evidence>
<evidence type="ECO:0000256" key="2">
    <source>
        <dbReference type="ARBA" id="ARBA00006143"/>
    </source>
</evidence>
<gene>
    <name evidence="8" type="ORF">PO878_04620</name>
</gene>
<feature type="transmembrane region" description="Helical" evidence="6">
    <location>
        <begin position="130"/>
        <end position="158"/>
    </location>
</feature>
<dbReference type="KEGG" id="ima:PO878_04620"/>
<accession>A0AAE9YB74</accession>
<feature type="transmembrane region" description="Helical" evidence="6">
    <location>
        <begin position="90"/>
        <end position="110"/>
    </location>
</feature>
<dbReference type="PANTHER" id="PTHR31272:SF4">
    <property type="entry name" value="CYTOCHROME C-TYPE BIOGENESIS PROTEIN HI_1454-RELATED"/>
    <property type="match status" value="1"/>
</dbReference>
<dbReference type="GO" id="GO:0017004">
    <property type="term" value="P:cytochrome complex assembly"/>
    <property type="evidence" value="ECO:0007669"/>
    <property type="project" value="InterPro"/>
</dbReference>
<dbReference type="PANTHER" id="PTHR31272">
    <property type="entry name" value="CYTOCHROME C-TYPE BIOGENESIS PROTEIN HI_1454-RELATED"/>
    <property type="match status" value="1"/>
</dbReference>
<comment type="similarity">
    <text evidence="2">Belongs to the DsbD family.</text>
</comment>
<keyword evidence="5 6" id="KW-0472">Membrane</keyword>
<organism evidence="8 9">
    <name type="scientific">Iamia majanohamensis</name>
    <dbReference type="NCBI Taxonomy" id="467976"/>
    <lineage>
        <taxon>Bacteria</taxon>
        <taxon>Bacillati</taxon>
        <taxon>Actinomycetota</taxon>
        <taxon>Acidimicrobiia</taxon>
        <taxon>Acidimicrobiales</taxon>
        <taxon>Iamiaceae</taxon>
        <taxon>Iamia</taxon>
    </lineage>
</organism>
<proteinExistence type="inferred from homology"/>
<keyword evidence="3 6" id="KW-0812">Transmembrane</keyword>
<dbReference type="AlphaFoldDB" id="A0AAE9YB74"/>
<evidence type="ECO:0000256" key="3">
    <source>
        <dbReference type="ARBA" id="ARBA00022692"/>
    </source>
</evidence>
<dbReference type="EMBL" id="CP116942">
    <property type="protein sequence ID" value="WCO69226.1"/>
    <property type="molecule type" value="Genomic_DNA"/>
</dbReference>